<feature type="transmembrane region" description="Helical" evidence="7">
    <location>
        <begin position="264"/>
        <end position="288"/>
    </location>
</feature>
<feature type="transmembrane region" description="Helical" evidence="7">
    <location>
        <begin position="154"/>
        <end position="172"/>
    </location>
</feature>
<evidence type="ECO:0000256" key="6">
    <source>
        <dbReference type="ARBA" id="ARBA00023136"/>
    </source>
</evidence>
<dbReference type="EMBL" id="CP127247">
    <property type="protein sequence ID" value="WIY26682.1"/>
    <property type="molecule type" value="Genomic_DNA"/>
</dbReference>
<feature type="transmembrane region" description="Helical" evidence="7">
    <location>
        <begin position="294"/>
        <end position="314"/>
    </location>
</feature>
<feature type="transmembrane region" description="Helical" evidence="7">
    <location>
        <begin position="179"/>
        <end position="202"/>
    </location>
</feature>
<keyword evidence="5 7" id="KW-1133">Transmembrane helix</keyword>
<evidence type="ECO:0000256" key="5">
    <source>
        <dbReference type="ARBA" id="ARBA00022989"/>
    </source>
</evidence>
<evidence type="ECO:0000256" key="3">
    <source>
        <dbReference type="ARBA" id="ARBA00022475"/>
    </source>
</evidence>
<accession>A0A9Y2L328</accession>
<feature type="transmembrane region" description="Helical" evidence="7">
    <location>
        <begin position="359"/>
        <end position="379"/>
    </location>
</feature>
<feature type="transmembrane region" description="Helical" evidence="7">
    <location>
        <begin position="86"/>
        <end position="106"/>
    </location>
</feature>
<feature type="transmembrane region" description="Helical" evidence="7">
    <location>
        <begin position="335"/>
        <end position="353"/>
    </location>
</feature>
<evidence type="ECO:0000313" key="8">
    <source>
        <dbReference type="EMBL" id="WIY26682.1"/>
    </source>
</evidence>
<name>A0A9Y2L328_9RHOB</name>
<feature type="transmembrane region" description="Helical" evidence="7">
    <location>
        <begin position="40"/>
        <end position="61"/>
    </location>
</feature>
<protein>
    <submittedName>
        <fullName evidence="8">BCCT family transporter</fullName>
    </submittedName>
</protein>
<organism evidence="8 9">
    <name type="scientific">Parasedimentitalea psychrophila</name>
    <dbReference type="NCBI Taxonomy" id="2997337"/>
    <lineage>
        <taxon>Bacteria</taxon>
        <taxon>Pseudomonadati</taxon>
        <taxon>Pseudomonadota</taxon>
        <taxon>Alphaproteobacteria</taxon>
        <taxon>Rhodobacterales</taxon>
        <taxon>Paracoccaceae</taxon>
        <taxon>Parasedimentitalea</taxon>
    </lineage>
</organism>
<evidence type="ECO:0000313" key="9">
    <source>
        <dbReference type="Proteomes" id="UP001238334"/>
    </source>
</evidence>
<evidence type="ECO:0000256" key="2">
    <source>
        <dbReference type="ARBA" id="ARBA00022448"/>
    </source>
</evidence>
<evidence type="ECO:0000256" key="7">
    <source>
        <dbReference type="SAM" id="Phobius"/>
    </source>
</evidence>
<dbReference type="AlphaFoldDB" id="A0A9Y2L328"/>
<keyword evidence="2" id="KW-0813">Transport</keyword>
<feature type="transmembrane region" description="Helical" evidence="7">
    <location>
        <begin position="118"/>
        <end position="142"/>
    </location>
</feature>
<reference evidence="8 9" key="1">
    <citation type="submission" date="2023-06" db="EMBL/GenBank/DDBJ databases">
        <title>Parasedimentitalea psychrophila sp. nov., a psychrophilic bacterium isolated from deep-sea sediment.</title>
        <authorList>
            <person name="Li A."/>
        </authorList>
    </citation>
    <scope>NUCLEOTIDE SEQUENCE [LARGE SCALE GENOMIC DNA]</scope>
    <source>
        <strain evidence="8 9">QS115</strain>
    </source>
</reference>
<dbReference type="InterPro" id="IPR000060">
    <property type="entry name" value="BCCT_transptr"/>
</dbReference>
<keyword evidence="3" id="KW-1003">Cell membrane</keyword>
<dbReference type="Proteomes" id="UP001238334">
    <property type="component" value="Chromosome"/>
</dbReference>
<evidence type="ECO:0000256" key="4">
    <source>
        <dbReference type="ARBA" id="ARBA00022692"/>
    </source>
</evidence>
<dbReference type="KEGG" id="ppso:QPJ95_07125"/>
<dbReference type="Pfam" id="PF02028">
    <property type="entry name" value="BCCT"/>
    <property type="match status" value="1"/>
</dbReference>
<sequence length="406" mass="45532">MATILSLTISFGIVMALALVAFCVIKWWNLRVVGVTPVPLFTFIAILFTSGLDVGLIMFPLGEFPTYADSANAADYGFTNPLSIEFGFWGFLIWSFYFLTSFYFCVIEPRVKFFEIPFVKVLNNIVIVATCAFTASLFLIYLPYYMPEVRDGETVITTFYVIVFCVILAAAYSSTDIKFVKVLSVGSTFLFLGLIAFMWIYAGMSFGDMALNLSDLASGYFGNIHKFASPINDYHEFYLFWWFAWSIMIGQFTARFVGGLRVQYLLLALLVIPSIPLAIWFSVLYFYFANGIDTTGVLNIAMVIVGVTFVINSLDSLIRLYSDNFSLTTDRFGKATYVAGNVAVLFGLTLAFQSQWLQIQWIGAIVVGIYVVCVAYILLMKRAEVAAIKGSPEENELDFKKIESVH</sequence>
<proteinExistence type="predicted"/>
<comment type="subcellular location">
    <subcellularLocation>
        <location evidence="1">Cell membrane</location>
        <topology evidence="1">Multi-pass membrane protein</topology>
    </subcellularLocation>
</comment>
<evidence type="ECO:0000256" key="1">
    <source>
        <dbReference type="ARBA" id="ARBA00004651"/>
    </source>
</evidence>
<feature type="transmembrane region" description="Helical" evidence="7">
    <location>
        <begin position="239"/>
        <end position="257"/>
    </location>
</feature>
<keyword evidence="4 7" id="KW-0812">Transmembrane</keyword>
<feature type="transmembrane region" description="Helical" evidence="7">
    <location>
        <begin position="6"/>
        <end position="28"/>
    </location>
</feature>
<keyword evidence="6 7" id="KW-0472">Membrane</keyword>
<dbReference type="RefSeq" id="WP_286018249.1">
    <property type="nucleotide sequence ID" value="NZ_CP127247.1"/>
</dbReference>
<gene>
    <name evidence="8" type="ORF">QPJ95_07125</name>
</gene>
<keyword evidence="9" id="KW-1185">Reference proteome</keyword>